<evidence type="ECO:0000313" key="1">
    <source>
        <dbReference type="EMBL" id="KAB2600927.1"/>
    </source>
</evidence>
<dbReference type="AlphaFoldDB" id="A0A5N5FD89"/>
<dbReference type="EMBL" id="SMOL01000695">
    <property type="protein sequence ID" value="KAB2600927.1"/>
    <property type="molecule type" value="Genomic_DNA"/>
</dbReference>
<reference evidence="1 2" key="3">
    <citation type="submission" date="2019-11" db="EMBL/GenBank/DDBJ databases">
        <title>A de novo genome assembly of a pear dwarfing rootstock.</title>
        <authorList>
            <person name="Wang F."/>
            <person name="Wang J."/>
            <person name="Li S."/>
            <person name="Zhang Y."/>
            <person name="Fang M."/>
            <person name="Ma L."/>
            <person name="Zhao Y."/>
            <person name="Jiang S."/>
        </authorList>
    </citation>
    <scope>NUCLEOTIDE SEQUENCE [LARGE SCALE GENOMIC DNA]</scope>
    <source>
        <strain evidence="1">S2</strain>
        <tissue evidence="1">Leaf</tissue>
    </source>
</reference>
<proteinExistence type="predicted"/>
<accession>A0A5N5FD89</accession>
<name>A0A5N5FD89_9ROSA</name>
<reference evidence="1 2" key="1">
    <citation type="submission" date="2019-09" db="EMBL/GenBank/DDBJ databases">
        <authorList>
            <person name="Ou C."/>
        </authorList>
    </citation>
    <scope>NUCLEOTIDE SEQUENCE [LARGE SCALE GENOMIC DNA]</scope>
    <source>
        <strain evidence="1">S2</strain>
        <tissue evidence="1">Leaf</tissue>
    </source>
</reference>
<reference evidence="2" key="2">
    <citation type="submission" date="2019-10" db="EMBL/GenBank/DDBJ databases">
        <title>A de novo genome assembly of a pear dwarfing rootstock.</title>
        <authorList>
            <person name="Wang F."/>
            <person name="Wang J."/>
            <person name="Li S."/>
            <person name="Zhang Y."/>
            <person name="Fang M."/>
            <person name="Ma L."/>
            <person name="Zhao Y."/>
            <person name="Jiang S."/>
        </authorList>
    </citation>
    <scope>NUCLEOTIDE SEQUENCE [LARGE SCALE GENOMIC DNA]</scope>
</reference>
<protein>
    <submittedName>
        <fullName evidence="1">Uncharacterized protein</fullName>
    </submittedName>
</protein>
<comment type="caution">
    <text evidence="1">The sequence shown here is derived from an EMBL/GenBank/DDBJ whole genome shotgun (WGS) entry which is preliminary data.</text>
</comment>
<keyword evidence="2" id="KW-1185">Reference proteome</keyword>
<evidence type="ECO:0000313" key="2">
    <source>
        <dbReference type="Proteomes" id="UP000327157"/>
    </source>
</evidence>
<dbReference type="Proteomes" id="UP000327157">
    <property type="component" value="Chromosome 10"/>
</dbReference>
<gene>
    <name evidence="1" type="ORF">D8674_001932</name>
</gene>
<organism evidence="1 2">
    <name type="scientific">Pyrus ussuriensis x Pyrus communis</name>
    <dbReference type="NCBI Taxonomy" id="2448454"/>
    <lineage>
        <taxon>Eukaryota</taxon>
        <taxon>Viridiplantae</taxon>
        <taxon>Streptophyta</taxon>
        <taxon>Embryophyta</taxon>
        <taxon>Tracheophyta</taxon>
        <taxon>Spermatophyta</taxon>
        <taxon>Magnoliopsida</taxon>
        <taxon>eudicotyledons</taxon>
        <taxon>Gunneridae</taxon>
        <taxon>Pentapetalae</taxon>
        <taxon>rosids</taxon>
        <taxon>fabids</taxon>
        <taxon>Rosales</taxon>
        <taxon>Rosaceae</taxon>
        <taxon>Amygdaloideae</taxon>
        <taxon>Maleae</taxon>
        <taxon>Pyrus</taxon>
    </lineage>
</organism>
<sequence>MSQFVQQLEAGASVRIGTEKQAMAVGCLREFVSTSSLCALVLADVGVSGMVADVAREAGFTRLKSKISHSRECFVEKANKVHRTARVVVKSRIELESLIELWNHKNDQWFKRNRKWEPRILINRYPRTLGEASRKHSGRVQSRGDVKRAFKILAKLNKRREKLEVMRTSMSQFVQQLEADTSVRIGIEKQAMAVGRLREFISTSPLRALVLEDADVGVSGMVVDVAREAGFTRVNLRSLVWLSWYHSPGRSFVPSSSAEGYKLVILFGSFDLSFFIWVSICSVQDLGGLVSQVIFLKLYAQ</sequence>